<dbReference type="OrthoDB" id="634508at2"/>
<dbReference type="SUPFAM" id="SSF50129">
    <property type="entry name" value="GroES-like"/>
    <property type="match status" value="1"/>
</dbReference>
<dbReference type="GO" id="GO:0016491">
    <property type="term" value="F:oxidoreductase activity"/>
    <property type="evidence" value="ECO:0007669"/>
    <property type="project" value="UniProtKB-KW"/>
</dbReference>
<dbReference type="Pfam" id="PF13602">
    <property type="entry name" value="ADH_zinc_N_2"/>
    <property type="match status" value="1"/>
</dbReference>
<dbReference type="InterPro" id="IPR002364">
    <property type="entry name" value="Quin_OxRdtase/zeta-crystal_CS"/>
</dbReference>
<reference evidence="3 4" key="1">
    <citation type="submission" date="2016-10" db="EMBL/GenBank/DDBJ databases">
        <authorList>
            <person name="de Groot N.N."/>
        </authorList>
    </citation>
    <scope>NUCLEOTIDE SEQUENCE [LARGE SCALE GENOMIC DNA]</scope>
    <source>
        <strain evidence="3 4">DSM 21039</strain>
    </source>
</reference>
<dbReference type="SMART" id="SM00829">
    <property type="entry name" value="PKS_ER"/>
    <property type="match status" value="1"/>
</dbReference>
<dbReference type="InterPro" id="IPR050700">
    <property type="entry name" value="YIM1/Zinc_Alcohol_DH_Fams"/>
</dbReference>
<name>A0A1H7X9V8_9BACT</name>
<evidence type="ECO:0000313" key="4">
    <source>
        <dbReference type="Proteomes" id="UP000198984"/>
    </source>
</evidence>
<dbReference type="AlphaFoldDB" id="A0A1H7X9V8"/>
<dbReference type="Proteomes" id="UP000198984">
    <property type="component" value="Unassembled WGS sequence"/>
</dbReference>
<organism evidence="3 4">
    <name type="scientific">Chitinophaga rupis</name>
    <dbReference type="NCBI Taxonomy" id="573321"/>
    <lineage>
        <taxon>Bacteria</taxon>
        <taxon>Pseudomonadati</taxon>
        <taxon>Bacteroidota</taxon>
        <taxon>Chitinophagia</taxon>
        <taxon>Chitinophagales</taxon>
        <taxon>Chitinophagaceae</taxon>
        <taxon>Chitinophaga</taxon>
    </lineage>
</organism>
<dbReference type="SUPFAM" id="SSF51735">
    <property type="entry name" value="NAD(P)-binding Rossmann-fold domains"/>
    <property type="match status" value="1"/>
</dbReference>
<evidence type="ECO:0000259" key="2">
    <source>
        <dbReference type="SMART" id="SM00829"/>
    </source>
</evidence>
<dbReference type="Gene3D" id="3.90.180.10">
    <property type="entry name" value="Medium-chain alcohol dehydrogenases, catalytic domain"/>
    <property type="match status" value="1"/>
</dbReference>
<dbReference type="InterPro" id="IPR020843">
    <property type="entry name" value="ER"/>
</dbReference>
<gene>
    <name evidence="3" type="ORF">SAMN04488505_1048</name>
</gene>
<feature type="domain" description="Enoyl reductase (ER)" evidence="2">
    <location>
        <begin position="10"/>
        <end position="309"/>
    </location>
</feature>
<proteinExistence type="predicted"/>
<evidence type="ECO:0000256" key="1">
    <source>
        <dbReference type="ARBA" id="ARBA00023002"/>
    </source>
</evidence>
<dbReference type="InterPro" id="IPR013154">
    <property type="entry name" value="ADH-like_N"/>
</dbReference>
<accession>A0A1H7X9V8</accession>
<dbReference type="Gene3D" id="3.40.50.720">
    <property type="entry name" value="NAD(P)-binding Rossmann-like Domain"/>
    <property type="match status" value="1"/>
</dbReference>
<dbReference type="PROSITE" id="PS01162">
    <property type="entry name" value="QOR_ZETA_CRYSTAL"/>
    <property type="match status" value="1"/>
</dbReference>
<dbReference type="STRING" id="573321.SAMN04488505_1048"/>
<dbReference type="InterPro" id="IPR011032">
    <property type="entry name" value="GroES-like_sf"/>
</dbReference>
<dbReference type="PANTHER" id="PTHR11695">
    <property type="entry name" value="ALCOHOL DEHYDROGENASE RELATED"/>
    <property type="match status" value="1"/>
</dbReference>
<dbReference type="InterPro" id="IPR036291">
    <property type="entry name" value="NAD(P)-bd_dom_sf"/>
</dbReference>
<sequence length="312" mass="32960">MKAIIVAQPGGVENLIHTQIDTPVIGDNEVLVQVKAISINPVDVKSRQGRGMYGRLKTFSPLILGWDISGVVTASSSPQFKAGDEVFGMVNFPGHGKAYAEYVAAPAAHLALKPANISHAEAAAATLAPLTVWQTLVQFGQVKAGQRVLIHAAAGGVGHYAVQIAKHLGAYVIGTSSAANRDFVLSLGADEHIDYRSQQFEKVVNNIDFVLDAIGGDHIDRSLEVIKPGGTLVSIPSGLSEEVTEKAKAKGIRGAFILVQSSGEDMKALADLLAKGQLRSHVSQTFAFADMDKAHLQVESGRTVGKVVVINN</sequence>
<dbReference type="Pfam" id="PF08240">
    <property type="entry name" value="ADH_N"/>
    <property type="match status" value="1"/>
</dbReference>
<dbReference type="CDD" id="cd05289">
    <property type="entry name" value="MDR_like_2"/>
    <property type="match status" value="1"/>
</dbReference>
<keyword evidence="4" id="KW-1185">Reference proteome</keyword>
<dbReference type="PANTHER" id="PTHR11695:SF294">
    <property type="entry name" value="RETICULON-4-INTERACTING PROTEIN 1, MITOCHONDRIAL"/>
    <property type="match status" value="1"/>
</dbReference>
<evidence type="ECO:0000313" key="3">
    <source>
        <dbReference type="EMBL" id="SEM30672.1"/>
    </source>
</evidence>
<dbReference type="GO" id="GO:0008270">
    <property type="term" value="F:zinc ion binding"/>
    <property type="evidence" value="ECO:0007669"/>
    <property type="project" value="InterPro"/>
</dbReference>
<protein>
    <submittedName>
        <fullName evidence="3">NADPH:quinone reductase</fullName>
    </submittedName>
</protein>
<dbReference type="RefSeq" id="WP_089914297.1">
    <property type="nucleotide sequence ID" value="NZ_FOBB01000004.1"/>
</dbReference>
<keyword evidence="1" id="KW-0560">Oxidoreductase</keyword>
<dbReference type="EMBL" id="FOBB01000004">
    <property type="protein sequence ID" value="SEM30672.1"/>
    <property type="molecule type" value="Genomic_DNA"/>
</dbReference>